<protein>
    <recommendedName>
        <fullName evidence="4">Holin</fullName>
    </recommendedName>
</protein>
<dbReference type="RefSeq" id="WP_406766356.1">
    <property type="nucleotide sequence ID" value="NZ_JBJHZY010000004.1"/>
</dbReference>
<keyword evidence="1" id="KW-0812">Transmembrane</keyword>
<organism evidence="2 3">
    <name type="scientific">Candidatus Clostridium radicumherbarum</name>
    <dbReference type="NCBI Taxonomy" id="3381662"/>
    <lineage>
        <taxon>Bacteria</taxon>
        <taxon>Bacillati</taxon>
        <taxon>Bacillota</taxon>
        <taxon>Clostridia</taxon>
        <taxon>Eubacteriales</taxon>
        <taxon>Clostridiaceae</taxon>
        <taxon>Clostridium</taxon>
    </lineage>
</organism>
<keyword evidence="3" id="KW-1185">Reference proteome</keyword>
<dbReference type="Proteomes" id="UP001623661">
    <property type="component" value="Unassembled WGS sequence"/>
</dbReference>
<evidence type="ECO:0000313" key="2">
    <source>
        <dbReference type="EMBL" id="MFL0269731.1"/>
    </source>
</evidence>
<sequence>MTYYFFDLLNWFSVLAGTISLLTVLVLVPKKNENENNQKAAA</sequence>
<evidence type="ECO:0008006" key="4">
    <source>
        <dbReference type="Google" id="ProtNLM"/>
    </source>
</evidence>
<accession>A0ABW8TWT0</accession>
<evidence type="ECO:0000313" key="3">
    <source>
        <dbReference type="Proteomes" id="UP001623661"/>
    </source>
</evidence>
<name>A0ABW8TWT0_9CLOT</name>
<comment type="caution">
    <text evidence="2">The sequence shown here is derived from an EMBL/GenBank/DDBJ whole genome shotgun (WGS) entry which is preliminary data.</text>
</comment>
<feature type="transmembrane region" description="Helical" evidence="1">
    <location>
        <begin position="12"/>
        <end position="29"/>
    </location>
</feature>
<dbReference type="EMBL" id="JBJHZY010000004">
    <property type="protein sequence ID" value="MFL0269731.1"/>
    <property type="molecule type" value="Genomic_DNA"/>
</dbReference>
<gene>
    <name evidence="2" type="ORF">ACJDUH_16760</name>
</gene>
<evidence type="ECO:0000256" key="1">
    <source>
        <dbReference type="SAM" id="Phobius"/>
    </source>
</evidence>
<keyword evidence="1" id="KW-1133">Transmembrane helix</keyword>
<reference evidence="2 3" key="1">
    <citation type="submission" date="2024-11" db="EMBL/GenBank/DDBJ databases">
        <authorList>
            <person name="Heng Y.C."/>
            <person name="Lim A.C.H."/>
            <person name="Lee J.K.Y."/>
            <person name="Kittelmann S."/>
        </authorList>
    </citation>
    <scope>NUCLEOTIDE SEQUENCE [LARGE SCALE GENOMIC DNA]</scope>
    <source>
        <strain evidence="2 3">WILCCON 0202</strain>
    </source>
</reference>
<proteinExistence type="predicted"/>
<keyword evidence="1" id="KW-0472">Membrane</keyword>